<feature type="compositionally biased region" description="Polar residues" evidence="1">
    <location>
        <begin position="217"/>
        <end position="249"/>
    </location>
</feature>
<feature type="region of interest" description="Disordered" evidence="1">
    <location>
        <begin position="1059"/>
        <end position="1296"/>
    </location>
</feature>
<feature type="compositionally biased region" description="Polar residues" evidence="1">
    <location>
        <begin position="336"/>
        <end position="345"/>
    </location>
</feature>
<dbReference type="InterPro" id="IPR001849">
    <property type="entry name" value="PH_domain"/>
</dbReference>
<feature type="compositionally biased region" description="Basic and acidic residues" evidence="1">
    <location>
        <begin position="1152"/>
        <end position="1165"/>
    </location>
</feature>
<name>A0AAN7STA8_9EURO</name>
<gene>
    <name evidence="4" type="ORF">LTR05_008222</name>
</gene>
<dbReference type="InterPro" id="IPR023394">
    <property type="entry name" value="Sec7_C_sf"/>
</dbReference>
<dbReference type="Gene3D" id="2.30.29.30">
    <property type="entry name" value="Pleckstrin-homology domain (PH domain)/Phosphotyrosine-binding domain (PTB)"/>
    <property type="match status" value="1"/>
</dbReference>
<accession>A0AAN7STA8</accession>
<feature type="compositionally biased region" description="Polar residues" evidence="1">
    <location>
        <begin position="370"/>
        <end position="390"/>
    </location>
</feature>
<evidence type="ECO:0000259" key="3">
    <source>
        <dbReference type="PROSITE" id="PS50190"/>
    </source>
</evidence>
<feature type="domain" description="SEC7" evidence="3">
    <location>
        <begin position="498"/>
        <end position="662"/>
    </location>
</feature>
<dbReference type="EMBL" id="JAVRRJ010000011">
    <property type="protein sequence ID" value="KAK5080906.1"/>
    <property type="molecule type" value="Genomic_DNA"/>
</dbReference>
<sequence length="1513" mass="168085">MALKDILARPSSSGGNKKRSSTREPAPALPTTSPSKSSQSPRKKHSKIGSLHRLSLSFHRNSLSNDTSFGQYLTQEPGEISRKNSLAVGDADSLSRPGTSTTPKDEIEQSQSSSGPLLRKTSEEEKQPIEEDVTPKPQRFSLMKFKHASEPQLSTRFKEKESTTDIEAAPSPPPPRIITTAPTQQLDERPPKRKERLLPRTFNSFRKSMIIREDGPYQSSHLSSVQNNDGTASSSPNLIRAMSQHSPWKNNVDVLSPPAYGDEGNSMLATPVPRISESGGSEGSSGSHRLYAQTTTTRITETTTTIFKLKPNKKKKSKDKGPLFPLPERLPHPGSDRTSMSNANDPNDAFATARSTSPSRRSTQGIRWHTNVNRDNTPVQSPAASATALTNAPLGSPGPSISRMQSSVSVNSSDTTPTSSLAPPRLGARGRSSTMGSLGRSSDRHGDIPPSSRNSTSTTGRRSFGDILTQRLRKDSAPVRHGSGSGSTPGSKSNSFQLAREPEPGFTYPRREEEDTPATYLERLEAAVPRGAMATVLCKGADDFSKTCLRKYMRGFSYFGESIDFSIRKMLMEVILPKETQQIDRLLAGFADRYHECNPGIFTNADEANFLAFSILLLQSDNHNKNNKRKMTKTDYIKNTQNGRISVAEDVLECFYDNICYTPFIHFDDEVAVNNHRLTAPRRRTGLRRAKSSEMLRGPVDPYTLILDNKLEALRPSLKEVIETEDSYSTAPVNSNDNHRAFVHAAVIQIVSARSRPDAFTNQATITNPAEAQVGLVSIKVAKVGLLWRKSTKKKKAKSPWQEWGVILTDTKLYFFRDVGWAKKLVAQYEGHTRTSSRNMPLVFKPPLTSFDPDAWMSLEDAVALLDSSYKRHKNAFTFIKHGGFEEVFLANSEVDTVDWISKLNYAATFRTAGVRMRGLLGTNYEGRNLFRKDSEISIRTDTSHTTDRQPSAAGKTDPQLAWEIMFYRRQLVSEKISAFDDHVANAQKELDYLLRNARHLLVLLPVQQKTREGVVYAAGRMNAKLKWTRKEIWRARTHRDILVKDLEAEATQAFPAPLTRTPAVNIPAKTTPTKTNKDALVRSETDQTLRSNMTRSSAVTTPASASARRRPSQTILEQITTSTEEPPEMSQLRRRSANSTLSMSPKPSPRYNEDVTSEGRDRTPSIRTSHSRRYSAGGDSQAATDIDAEDSLGSPHTGIDGTFEHRFQRGSESEQDRPTRSQPRHLVESPNSPKERTSSVRRSLHRTLRDASGNHSINMRVPHHARSQKGKDSGSSFAATDDNRSFMSGESEELKRDPTGRFVLHGKKASVITMSPEWQLSSEDRIKLREQLLREQASKDASKQLEDTRAHLHVDTSMIDAGRKSVDGERSMIGGDVSPTTREVREVDEEDGDEQFHPADLPKDSRRNTADSNRFSAYSAVTAPTGHGETFHSAESSPRVLYKYNQSSAEDQDPKQQHSRQPTAEADDSAEDDENDSESEVDEHEEPTFVVRDFDSLGIVGKPNTQELDGGT</sequence>
<feature type="region of interest" description="Disordered" evidence="1">
    <location>
        <begin position="217"/>
        <end position="515"/>
    </location>
</feature>
<feature type="domain" description="PH" evidence="2">
    <location>
        <begin position="780"/>
        <end position="909"/>
    </location>
</feature>
<feature type="compositionally biased region" description="Polar residues" evidence="1">
    <location>
        <begin position="58"/>
        <end position="74"/>
    </location>
</feature>
<dbReference type="InterPro" id="IPR011993">
    <property type="entry name" value="PH-like_dom_sf"/>
</dbReference>
<feature type="compositionally biased region" description="Basic and acidic residues" evidence="1">
    <location>
        <begin position="1395"/>
        <end position="1410"/>
    </location>
</feature>
<dbReference type="SMART" id="SM00222">
    <property type="entry name" value="Sec7"/>
    <property type="match status" value="1"/>
</dbReference>
<feature type="compositionally biased region" description="Basic and acidic residues" evidence="1">
    <location>
        <begin position="1076"/>
        <end position="1088"/>
    </location>
</feature>
<dbReference type="GO" id="GO:0005085">
    <property type="term" value="F:guanyl-nucleotide exchange factor activity"/>
    <property type="evidence" value="ECO:0007669"/>
    <property type="project" value="InterPro"/>
</dbReference>
<dbReference type="PROSITE" id="PS50190">
    <property type="entry name" value="SEC7"/>
    <property type="match status" value="1"/>
</dbReference>
<evidence type="ECO:0000259" key="2">
    <source>
        <dbReference type="PROSITE" id="PS50003"/>
    </source>
</evidence>
<feature type="compositionally biased region" description="Low complexity" evidence="1">
    <location>
        <begin position="451"/>
        <end position="462"/>
    </location>
</feature>
<dbReference type="Pfam" id="PF01369">
    <property type="entry name" value="Sec7"/>
    <property type="match status" value="1"/>
</dbReference>
<feature type="compositionally biased region" description="Acidic residues" evidence="1">
    <location>
        <begin position="1466"/>
        <end position="1486"/>
    </location>
</feature>
<evidence type="ECO:0000256" key="1">
    <source>
        <dbReference type="SAM" id="MobiDB-lite"/>
    </source>
</evidence>
<feature type="compositionally biased region" description="Low complexity" evidence="1">
    <location>
        <begin position="349"/>
        <end position="363"/>
    </location>
</feature>
<feature type="region of interest" description="Disordered" evidence="1">
    <location>
        <begin position="1363"/>
        <end position="1513"/>
    </location>
</feature>
<dbReference type="InterPro" id="IPR035999">
    <property type="entry name" value="Sec7_dom_sf"/>
</dbReference>
<evidence type="ECO:0008006" key="6">
    <source>
        <dbReference type="Google" id="ProtNLM"/>
    </source>
</evidence>
<dbReference type="SUPFAM" id="SSF50729">
    <property type="entry name" value="PH domain-like"/>
    <property type="match status" value="1"/>
</dbReference>
<feature type="compositionally biased region" description="Low complexity" evidence="1">
    <location>
        <begin position="486"/>
        <end position="495"/>
    </location>
</feature>
<dbReference type="PROSITE" id="PS50003">
    <property type="entry name" value="PH_DOMAIN"/>
    <property type="match status" value="1"/>
</dbReference>
<evidence type="ECO:0000313" key="4">
    <source>
        <dbReference type="EMBL" id="KAK5080906.1"/>
    </source>
</evidence>
<evidence type="ECO:0000313" key="5">
    <source>
        <dbReference type="Proteomes" id="UP001309876"/>
    </source>
</evidence>
<dbReference type="SUPFAM" id="SSF48425">
    <property type="entry name" value="Sec7 domain"/>
    <property type="match status" value="1"/>
</dbReference>
<organism evidence="4 5">
    <name type="scientific">Lithohypha guttulata</name>
    <dbReference type="NCBI Taxonomy" id="1690604"/>
    <lineage>
        <taxon>Eukaryota</taxon>
        <taxon>Fungi</taxon>
        <taxon>Dikarya</taxon>
        <taxon>Ascomycota</taxon>
        <taxon>Pezizomycotina</taxon>
        <taxon>Eurotiomycetes</taxon>
        <taxon>Chaetothyriomycetidae</taxon>
        <taxon>Chaetothyriales</taxon>
        <taxon>Trichomeriaceae</taxon>
        <taxon>Lithohypha</taxon>
    </lineage>
</organism>
<feature type="compositionally biased region" description="Polar residues" evidence="1">
    <location>
        <begin position="431"/>
        <end position="440"/>
    </location>
</feature>
<dbReference type="PANTHER" id="PTHR10663:SF405">
    <property type="entry name" value="ARF GUANINE NUCLEOTIDE EXCHANGE FACTOR SYT1"/>
    <property type="match status" value="1"/>
</dbReference>
<feature type="compositionally biased region" description="Low complexity" evidence="1">
    <location>
        <begin position="1095"/>
        <end position="1107"/>
    </location>
</feature>
<proteinExistence type="predicted"/>
<reference evidence="4 5" key="1">
    <citation type="submission" date="2023-08" db="EMBL/GenBank/DDBJ databases">
        <title>Black Yeasts Isolated from many extreme environments.</title>
        <authorList>
            <person name="Coleine C."/>
            <person name="Stajich J.E."/>
            <person name="Selbmann L."/>
        </authorList>
    </citation>
    <scope>NUCLEOTIDE SEQUENCE [LARGE SCALE GENOMIC DNA]</scope>
    <source>
        <strain evidence="4 5">CCFEE 5910</strain>
    </source>
</reference>
<feature type="compositionally biased region" description="Low complexity" evidence="1">
    <location>
        <begin position="400"/>
        <end position="420"/>
    </location>
</feature>
<feature type="compositionally biased region" description="Basic and acidic residues" evidence="1">
    <location>
        <begin position="1203"/>
        <end position="1220"/>
    </location>
</feature>
<dbReference type="PANTHER" id="PTHR10663">
    <property type="entry name" value="GUANYL-NUCLEOTIDE EXCHANGE FACTOR"/>
    <property type="match status" value="1"/>
</dbReference>
<dbReference type="Proteomes" id="UP001309876">
    <property type="component" value="Unassembled WGS sequence"/>
</dbReference>
<keyword evidence="5" id="KW-1185">Reference proteome</keyword>
<feature type="compositionally biased region" description="Low complexity" evidence="1">
    <location>
        <begin position="294"/>
        <end position="309"/>
    </location>
</feature>
<feature type="compositionally biased region" description="Low complexity" evidence="1">
    <location>
        <begin position="276"/>
        <end position="287"/>
    </location>
</feature>
<protein>
    <recommendedName>
        <fullName evidence="6">Guanyl-nucleotide exchange factor</fullName>
    </recommendedName>
</protein>
<comment type="caution">
    <text evidence="4">The sequence shown here is derived from an EMBL/GenBank/DDBJ whole genome shotgun (WGS) entry which is preliminary data.</text>
</comment>
<dbReference type="Gene3D" id="1.10.1000.11">
    <property type="entry name" value="Arf Nucleotide-binding Site Opener,domain 2"/>
    <property type="match status" value="1"/>
</dbReference>
<feature type="compositionally biased region" description="Polar residues" evidence="1">
    <location>
        <begin position="1116"/>
        <end position="1125"/>
    </location>
</feature>
<feature type="compositionally biased region" description="Basic and acidic residues" evidence="1">
    <location>
        <begin position="120"/>
        <end position="129"/>
    </location>
</feature>
<dbReference type="GO" id="GO:0032012">
    <property type="term" value="P:regulation of ARF protein signal transduction"/>
    <property type="evidence" value="ECO:0007669"/>
    <property type="project" value="InterPro"/>
</dbReference>
<feature type="compositionally biased region" description="Polar residues" evidence="1">
    <location>
        <begin position="1504"/>
        <end position="1513"/>
    </location>
</feature>
<dbReference type="InterPro" id="IPR000904">
    <property type="entry name" value="Sec7_dom"/>
</dbReference>
<feature type="region of interest" description="Disordered" evidence="1">
    <location>
        <begin position="1"/>
        <end position="192"/>
    </location>
</feature>